<dbReference type="PANTHER" id="PTHR30094">
    <property type="entry name" value="BIFUNCTIONAL GLUTATHIONYLSPERMIDINE SYNTHETASE/AMIDASE-RELATED"/>
    <property type="match status" value="1"/>
</dbReference>
<protein>
    <submittedName>
        <fullName evidence="2">CHAP domain-containing protein</fullName>
    </submittedName>
</protein>
<evidence type="ECO:0000313" key="2">
    <source>
        <dbReference type="EMBL" id="MFD2697387.1"/>
    </source>
</evidence>
<dbReference type="InterPro" id="IPR007921">
    <property type="entry name" value="CHAP_dom"/>
</dbReference>
<evidence type="ECO:0000259" key="1">
    <source>
        <dbReference type="PROSITE" id="PS50911"/>
    </source>
</evidence>
<accession>A0ABW5SFC3</accession>
<dbReference type="Gene3D" id="3.90.1720.10">
    <property type="entry name" value="endopeptidase domain like (from Nostoc punctiforme)"/>
    <property type="match status" value="1"/>
</dbReference>
<reference evidence="3" key="1">
    <citation type="journal article" date="2019" name="Int. J. Syst. Evol. Microbiol.">
        <title>The Global Catalogue of Microorganisms (GCM) 10K type strain sequencing project: providing services to taxonomists for standard genome sequencing and annotation.</title>
        <authorList>
            <consortium name="The Broad Institute Genomics Platform"/>
            <consortium name="The Broad Institute Genome Sequencing Center for Infectious Disease"/>
            <person name="Wu L."/>
            <person name="Ma J."/>
        </authorList>
    </citation>
    <scope>NUCLEOTIDE SEQUENCE [LARGE SCALE GENOMIC DNA]</scope>
    <source>
        <strain evidence="3">KCTC 42255</strain>
    </source>
</reference>
<comment type="caution">
    <text evidence="2">The sequence shown here is derived from an EMBL/GenBank/DDBJ whole genome shotgun (WGS) entry which is preliminary data.</text>
</comment>
<feature type="domain" description="Peptidase C51" evidence="1">
    <location>
        <begin position="47"/>
        <end position="193"/>
    </location>
</feature>
<dbReference type="PROSITE" id="PS50911">
    <property type="entry name" value="CHAP"/>
    <property type="match status" value="1"/>
</dbReference>
<name>A0ABW5SFC3_9FLAO</name>
<organism evidence="2 3">
    <name type="scientific">Mesonia sediminis</name>
    <dbReference type="NCBI Taxonomy" id="1703946"/>
    <lineage>
        <taxon>Bacteria</taxon>
        <taxon>Pseudomonadati</taxon>
        <taxon>Bacteroidota</taxon>
        <taxon>Flavobacteriia</taxon>
        <taxon>Flavobacteriales</taxon>
        <taxon>Flavobacteriaceae</taxon>
        <taxon>Mesonia</taxon>
    </lineage>
</organism>
<dbReference type="SUPFAM" id="SSF54001">
    <property type="entry name" value="Cysteine proteinases"/>
    <property type="match status" value="1"/>
</dbReference>
<dbReference type="InterPro" id="IPR038765">
    <property type="entry name" value="Papain-like_cys_pep_sf"/>
</dbReference>
<gene>
    <name evidence="2" type="ORF">ACFSQ0_05235</name>
</gene>
<dbReference type="EMBL" id="JBHULZ010000023">
    <property type="protein sequence ID" value="MFD2697387.1"/>
    <property type="molecule type" value="Genomic_DNA"/>
</dbReference>
<sequence>MKKRLLLIIGILILLTIGFFLSKKINLNPNYEVGQKIDSLNGVAVYYNGRVGNVDGRALAKDGYNLGLKYQCVEFVKRYYYEELNHKMPDSYGHAKDFFNPQIKDGKINIQRKLRQFNNPSESKPKVNDLLVYAATRLNKYGHVSIVSKVTENKVEIIQQNPGPFGSSREKYELINKNGKWKIKNDRILGWLRK</sequence>
<dbReference type="Pfam" id="PF05257">
    <property type="entry name" value="CHAP"/>
    <property type="match status" value="1"/>
</dbReference>
<dbReference type="PANTHER" id="PTHR30094:SF0">
    <property type="entry name" value="BIFUNCTIONAL GLUTATHIONYLSPERMIDINE SYNTHETASE_AMIDASE-RELATED"/>
    <property type="match status" value="1"/>
</dbReference>
<evidence type="ECO:0000313" key="3">
    <source>
        <dbReference type="Proteomes" id="UP001597357"/>
    </source>
</evidence>
<dbReference type="RefSeq" id="WP_379045141.1">
    <property type="nucleotide sequence ID" value="NZ_JBHULZ010000023.1"/>
</dbReference>
<dbReference type="Proteomes" id="UP001597357">
    <property type="component" value="Unassembled WGS sequence"/>
</dbReference>
<dbReference type="InterPro" id="IPR051705">
    <property type="entry name" value="Gsp_Synthetase/Amidase"/>
</dbReference>
<keyword evidence="3" id="KW-1185">Reference proteome</keyword>
<proteinExistence type="predicted"/>